<evidence type="ECO:0000313" key="8">
    <source>
        <dbReference type="Proteomes" id="UP000027946"/>
    </source>
</evidence>
<dbReference type="RefSeq" id="WP_038263137.1">
    <property type="nucleotide sequence ID" value="NZ_FSRH01000008.1"/>
</dbReference>
<feature type="domain" description="Tyr recombinase" evidence="5">
    <location>
        <begin position="166"/>
        <end position="376"/>
    </location>
</feature>
<dbReference type="InterPro" id="IPR013762">
    <property type="entry name" value="Integrase-like_cat_sf"/>
</dbReference>
<evidence type="ECO:0000256" key="2">
    <source>
        <dbReference type="ARBA" id="ARBA00023125"/>
    </source>
</evidence>
<evidence type="ECO:0000256" key="1">
    <source>
        <dbReference type="ARBA" id="ARBA00008857"/>
    </source>
</evidence>
<dbReference type="STRING" id="1121324.CLIT_8c01140"/>
<dbReference type="Gene3D" id="1.10.150.130">
    <property type="match status" value="1"/>
</dbReference>
<sequence length="384" mass="44953">MDGYVRKRGDKWYYSFELSSPDGKRKRIERVGGRTKKEANSALLLALAEYKSSGLVFIESDVPFGFIFNHFIKNEAELSRKYSTIKRYKSLYKNHLSAFENKPIVSISAEQLQTFLSSKKETLSPEYIKSMYNLLVVIFKYALRMNRIKFNPMDNIKAPKKQTNNSAIKVYTNEELKILSDRLLSTNLHMPFQLGINLGVRAGECYGLRWSDFDFENNTVKIERQLQRYDNIWCFTTLKTQNSYRTIKFSDKFRNYLLAHMEKVEQNKSHFGKMYKRNVVKDEESGELIIVDDFMNVKENGEMLNTYSHKVISRIAKKELSIDFKYHNLRHTHATILLEGGLNPKYIQMRLGHAKLEFTLKLYTHLTNSMSDEASKLLNSKLEI</sequence>
<dbReference type="Proteomes" id="UP000027946">
    <property type="component" value="Unassembled WGS sequence"/>
</dbReference>
<dbReference type="EMBL" id="JJMM01000008">
    <property type="protein sequence ID" value="KDR95945.1"/>
    <property type="molecule type" value="Genomic_DNA"/>
</dbReference>
<proteinExistence type="inferred from homology"/>
<feature type="domain" description="Core-binding (CB)" evidence="6">
    <location>
        <begin position="73"/>
        <end position="143"/>
    </location>
</feature>
<reference evidence="7 8" key="1">
    <citation type="submission" date="2014-03" db="EMBL/GenBank/DDBJ databases">
        <title>Genome sequence of Clostridium litorale W6, DSM 5388.</title>
        <authorList>
            <person name="Poehlein A."/>
            <person name="Jagirdar A."/>
            <person name="Khonsari B."/>
            <person name="Chibani C.M."/>
            <person name="Gutierrez Gutierrez D.A."/>
            <person name="Davydova E."/>
            <person name="Alghaithi H.S."/>
            <person name="Nair K.P."/>
            <person name="Dhamotharan K."/>
            <person name="Chandran L."/>
            <person name="G W."/>
            <person name="Daniel R."/>
        </authorList>
    </citation>
    <scope>NUCLEOTIDE SEQUENCE [LARGE SCALE GENOMIC DNA]</scope>
    <source>
        <strain evidence="7 8">W6</strain>
    </source>
</reference>
<dbReference type="InterPro" id="IPR044068">
    <property type="entry name" value="CB"/>
</dbReference>
<keyword evidence="8" id="KW-1185">Reference proteome</keyword>
<evidence type="ECO:0000256" key="3">
    <source>
        <dbReference type="ARBA" id="ARBA00023172"/>
    </source>
</evidence>
<accession>A0A069RIG9</accession>
<dbReference type="GO" id="GO:0003677">
    <property type="term" value="F:DNA binding"/>
    <property type="evidence" value="ECO:0007669"/>
    <property type="project" value="UniProtKB-UniRule"/>
</dbReference>
<dbReference type="Gene3D" id="1.10.443.10">
    <property type="entry name" value="Intergrase catalytic core"/>
    <property type="match status" value="1"/>
</dbReference>
<dbReference type="GO" id="GO:0006310">
    <property type="term" value="P:DNA recombination"/>
    <property type="evidence" value="ECO:0007669"/>
    <property type="project" value="UniProtKB-KW"/>
</dbReference>
<dbReference type="Pfam" id="PF14657">
    <property type="entry name" value="Arm-DNA-bind_4"/>
    <property type="match status" value="1"/>
</dbReference>
<dbReference type="CDD" id="cd01189">
    <property type="entry name" value="INT_ICEBs1_C_like"/>
    <property type="match status" value="1"/>
</dbReference>
<dbReference type="InterPro" id="IPR028259">
    <property type="entry name" value="AP2-like_int_N"/>
</dbReference>
<comment type="caution">
    <text evidence="7">The sequence shown here is derived from an EMBL/GenBank/DDBJ whole genome shotgun (WGS) entry which is preliminary data.</text>
</comment>
<name>A0A069RIG9_PEPLI</name>
<dbReference type="AlphaFoldDB" id="A0A069RIG9"/>
<dbReference type="InterPro" id="IPR011010">
    <property type="entry name" value="DNA_brk_join_enz"/>
</dbReference>
<evidence type="ECO:0000256" key="4">
    <source>
        <dbReference type="PROSITE-ProRule" id="PRU01248"/>
    </source>
</evidence>
<dbReference type="OrthoDB" id="9785687at2"/>
<dbReference type="Pfam" id="PF00589">
    <property type="entry name" value="Phage_integrase"/>
    <property type="match status" value="1"/>
</dbReference>
<dbReference type="PANTHER" id="PTHR30349">
    <property type="entry name" value="PHAGE INTEGRASE-RELATED"/>
    <property type="match status" value="1"/>
</dbReference>
<organism evidence="7 8">
    <name type="scientific">Peptoclostridium litorale DSM 5388</name>
    <dbReference type="NCBI Taxonomy" id="1121324"/>
    <lineage>
        <taxon>Bacteria</taxon>
        <taxon>Bacillati</taxon>
        <taxon>Bacillota</taxon>
        <taxon>Clostridia</taxon>
        <taxon>Peptostreptococcales</taxon>
        <taxon>Peptoclostridiaceae</taxon>
        <taxon>Peptoclostridium</taxon>
    </lineage>
</organism>
<dbReference type="eggNOG" id="COG0582">
    <property type="taxonomic scope" value="Bacteria"/>
</dbReference>
<comment type="similarity">
    <text evidence="1">Belongs to the 'phage' integrase family.</text>
</comment>
<dbReference type="GO" id="GO:0015074">
    <property type="term" value="P:DNA integration"/>
    <property type="evidence" value="ECO:0007669"/>
    <property type="project" value="InterPro"/>
</dbReference>
<dbReference type="InterPro" id="IPR010998">
    <property type="entry name" value="Integrase_recombinase_N"/>
</dbReference>
<gene>
    <name evidence="7" type="ORF">CLIT_8c01140</name>
</gene>
<evidence type="ECO:0000313" key="7">
    <source>
        <dbReference type="EMBL" id="KDR95945.1"/>
    </source>
</evidence>
<protein>
    <submittedName>
        <fullName evidence="7">Site-specific recombinase, phage integrase family</fullName>
    </submittedName>
</protein>
<evidence type="ECO:0000259" key="5">
    <source>
        <dbReference type="PROSITE" id="PS51898"/>
    </source>
</evidence>
<keyword evidence="3" id="KW-0233">DNA recombination</keyword>
<dbReference type="PANTHER" id="PTHR30349:SF64">
    <property type="entry name" value="PROPHAGE INTEGRASE INTD-RELATED"/>
    <property type="match status" value="1"/>
</dbReference>
<dbReference type="PROSITE" id="PS51900">
    <property type="entry name" value="CB"/>
    <property type="match status" value="1"/>
</dbReference>
<dbReference type="PROSITE" id="PS51898">
    <property type="entry name" value="TYR_RECOMBINASE"/>
    <property type="match status" value="1"/>
</dbReference>
<dbReference type="InterPro" id="IPR050090">
    <property type="entry name" value="Tyrosine_recombinase_XerCD"/>
</dbReference>
<keyword evidence="2 4" id="KW-0238">DNA-binding</keyword>
<dbReference type="InterPro" id="IPR002104">
    <property type="entry name" value="Integrase_catalytic"/>
</dbReference>
<dbReference type="SUPFAM" id="SSF56349">
    <property type="entry name" value="DNA breaking-rejoining enzymes"/>
    <property type="match status" value="1"/>
</dbReference>
<evidence type="ECO:0000259" key="6">
    <source>
        <dbReference type="PROSITE" id="PS51900"/>
    </source>
</evidence>